<dbReference type="Proteomes" id="UP000006697">
    <property type="component" value="Chromosome"/>
</dbReference>
<dbReference type="PANTHER" id="PTHR31891">
    <property type="entry name" value="FORMAMIDASE C869.04-RELATED"/>
    <property type="match status" value="1"/>
</dbReference>
<accession>A4G9L4</accession>
<keyword evidence="2" id="KW-0804">Transcription</keyword>
<evidence type="ECO:0000256" key="1">
    <source>
        <dbReference type="ARBA" id="ARBA00023015"/>
    </source>
</evidence>
<dbReference type="PROSITE" id="PS01124">
    <property type="entry name" value="HTH_ARAC_FAMILY_2"/>
    <property type="match status" value="1"/>
</dbReference>
<dbReference type="eggNOG" id="COG2421">
    <property type="taxonomic scope" value="Bacteria"/>
</dbReference>
<gene>
    <name evidence="4" type="ordered locus">HEAR3092</name>
</gene>
<dbReference type="Pfam" id="PF12833">
    <property type="entry name" value="HTH_18"/>
    <property type="match status" value="1"/>
</dbReference>
<evidence type="ECO:0000256" key="2">
    <source>
        <dbReference type="ARBA" id="ARBA00023163"/>
    </source>
</evidence>
<dbReference type="InterPro" id="IPR004304">
    <property type="entry name" value="FmdA_AmdA"/>
</dbReference>
<feature type="domain" description="HTH araC/xylS-type" evidence="3">
    <location>
        <begin position="216"/>
        <end position="317"/>
    </location>
</feature>
<keyword evidence="5" id="KW-1185">Reference proteome</keyword>
<dbReference type="EMBL" id="CU207211">
    <property type="protein sequence ID" value="CAL63201.1"/>
    <property type="molecule type" value="Genomic_DNA"/>
</dbReference>
<protein>
    <recommendedName>
        <fullName evidence="3">HTH araC/xylS-type domain-containing protein</fullName>
    </recommendedName>
</protein>
<name>A4G9L4_HERAR</name>
<dbReference type="SUPFAM" id="SSF46689">
    <property type="entry name" value="Homeodomain-like"/>
    <property type="match status" value="1"/>
</dbReference>
<dbReference type="STRING" id="204773.HEAR3092"/>
<evidence type="ECO:0000313" key="4">
    <source>
        <dbReference type="EMBL" id="CAL63201.1"/>
    </source>
</evidence>
<dbReference type="AlphaFoldDB" id="A4G9L4"/>
<dbReference type="eggNOG" id="COG2207">
    <property type="taxonomic scope" value="Bacteria"/>
</dbReference>
<keyword evidence="1" id="KW-0805">Transcription regulation</keyword>
<dbReference type="GO" id="GO:0003700">
    <property type="term" value="F:DNA-binding transcription factor activity"/>
    <property type="evidence" value="ECO:0007669"/>
    <property type="project" value="InterPro"/>
</dbReference>
<proteinExistence type="predicted"/>
<sequence>MHDDSHTFSTDAFPVELREAAWQNALASLALKSEIASKNKASLIGYVTFGVSQPGSVFSTLNASPQAFSARDPAMLTRTNSVIVFVLFEGVGQIDVGAETAAVSAGDIYLLDSSRQWKLALTSAFRASVIRLEKANFISRLMHTGKTDICKISSASGVGNIALEFVNAITCQLASLGSGDLEQMEDALSTMLVASLAHKEEEDVSHSTSMQLSHLRRICRTIEARLTDPELSAIDIARSEQLSARYLQKLFASAGTTFGEYVKKRRLDRCRIDLSNLSLKHLTISELCFRWGFNDAANFSRAFHLEFGISPKGYRSQPKSVTKRYELRGRPGPSATEHTKNVLLQNDELPWSARFAEVLVEAALLESAIALMPNQSSDSHKTEDADDEEYVGAHYYIPANSKTVHWGYFSSLIKPILAINSGDYVTIETITQHAYDDYERMIQGDAGAESIFFWDKDKKAIDRRGAGPIDASIFGRGAGEGFGVHICTGPVYVNNAEPGDVLEIRILDVMPRPAANPKFAGQSFGSNVASWWGFHYHDLLTEPKPREVVTIYEILDADHGSCAKAVYNYRWTPQTDPFGVVHETIDYPGVPVDHDSIVKNFEVLKNVRIPVRPHFGVLAVAPAHEDPIDSVPPSYFGGNLDNWRATKGAKLYLPVAVDGALFSVGDSHASQGDSELCGTAIECSMSGKFQLVLHKKKDLEGGFFADLDYPFLETETEWLIQGFSYANHLTQLGPHSQTDVYKKATLDLAMRDAFRKTRRYLMTAHKLTEDEAISVISVGVDFGITQVVNGNWGVHAVIRKSIFPDIS</sequence>
<dbReference type="InterPro" id="IPR018060">
    <property type="entry name" value="HTH_AraC"/>
</dbReference>
<dbReference type="OrthoDB" id="9178898at2"/>
<dbReference type="PANTHER" id="PTHR31891:SF1">
    <property type="entry name" value="FORMAMIDASE C869.04-RELATED"/>
    <property type="match status" value="1"/>
</dbReference>
<organism evidence="4 5">
    <name type="scientific">Herminiimonas arsenicoxydans</name>
    <dbReference type="NCBI Taxonomy" id="204773"/>
    <lineage>
        <taxon>Bacteria</taxon>
        <taxon>Pseudomonadati</taxon>
        <taxon>Pseudomonadota</taxon>
        <taxon>Betaproteobacteria</taxon>
        <taxon>Burkholderiales</taxon>
        <taxon>Oxalobacteraceae</taxon>
        <taxon>Herminiimonas</taxon>
    </lineage>
</organism>
<dbReference type="SMART" id="SM00342">
    <property type="entry name" value="HTH_ARAC"/>
    <property type="match status" value="1"/>
</dbReference>
<dbReference type="Pfam" id="PF03069">
    <property type="entry name" value="FmdA_AmdA"/>
    <property type="match status" value="2"/>
</dbReference>
<dbReference type="InterPro" id="IPR009057">
    <property type="entry name" value="Homeodomain-like_sf"/>
</dbReference>
<evidence type="ECO:0000259" key="3">
    <source>
        <dbReference type="PROSITE" id="PS01124"/>
    </source>
</evidence>
<evidence type="ECO:0000313" key="5">
    <source>
        <dbReference type="Proteomes" id="UP000006697"/>
    </source>
</evidence>
<dbReference type="SUPFAM" id="SSF141130">
    <property type="entry name" value="Acetamidase/Formamidase-like"/>
    <property type="match status" value="1"/>
</dbReference>
<dbReference type="GO" id="GO:0043565">
    <property type="term" value="F:sequence-specific DNA binding"/>
    <property type="evidence" value="ECO:0007669"/>
    <property type="project" value="InterPro"/>
</dbReference>
<dbReference type="HOGENOM" id="CLU_360519_0_0_4"/>
<dbReference type="KEGG" id="har:HEAR3092"/>
<dbReference type="Gene3D" id="2.60.120.580">
    <property type="entry name" value="Acetamidase/Formamidase-like domains"/>
    <property type="match status" value="2"/>
</dbReference>
<dbReference type="Gene3D" id="1.10.10.60">
    <property type="entry name" value="Homeodomain-like"/>
    <property type="match status" value="1"/>
</dbReference>
<dbReference type="GO" id="GO:0016811">
    <property type="term" value="F:hydrolase activity, acting on carbon-nitrogen (but not peptide) bonds, in linear amides"/>
    <property type="evidence" value="ECO:0007669"/>
    <property type="project" value="InterPro"/>
</dbReference>
<reference evidence="4 5" key="1">
    <citation type="journal article" date="2007" name="PLoS Genet.">
        <title>A tale of two oxidation states: bacterial colonization of arsenic-rich environments.</title>
        <authorList>
            <person name="Muller D."/>
            <person name="Medigue C."/>
            <person name="Koechler S."/>
            <person name="Barbe V."/>
            <person name="Barakat M."/>
            <person name="Talla E."/>
            <person name="Bonnefoy V."/>
            <person name="Krin E."/>
            <person name="Arsene-Ploetze F."/>
            <person name="Carapito C."/>
            <person name="Chandler M."/>
            <person name="Cournoyer B."/>
            <person name="Cruveiller S."/>
            <person name="Dossat C."/>
            <person name="Duval S."/>
            <person name="Heymann M."/>
            <person name="Leize E."/>
            <person name="Lieutaud A."/>
            <person name="Lievremont D."/>
            <person name="Makita Y."/>
            <person name="Mangenot S."/>
            <person name="Nitschke W."/>
            <person name="Ortet P."/>
            <person name="Perdrial N."/>
            <person name="Schoepp B."/>
            <person name="Siguier N."/>
            <person name="Simeonova D.D."/>
            <person name="Rouy Z."/>
            <person name="Segurens B."/>
            <person name="Turlin E."/>
            <person name="Vallenet D."/>
            <person name="Van Dorsselaer A."/>
            <person name="Weiss S."/>
            <person name="Weissenbach J."/>
            <person name="Lett M.C."/>
            <person name="Danchin A."/>
            <person name="Bertin P.N."/>
        </authorList>
    </citation>
    <scope>NUCLEOTIDE SEQUENCE [LARGE SCALE GENOMIC DNA]</scope>
    <source>
        <strain evidence="5">ULPAs1</strain>
    </source>
</reference>
<dbReference type="Gene3D" id="3.10.28.20">
    <property type="entry name" value="Acetamidase/Formamidase-like domains"/>
    <property type="match status" value="1"/>
</dbReference>